<proteinExistence type="predicted"/>
<dbReference type="EMBL" id="AP026867">
    <property type="protein sequence ID" value="BDS10848.1"/>
    <property type="molecule type" value="Genomic_DNA"/>
</dbReference>
<gene>
    <name evidence="2" type="ORF">AsAng_0015580</name>
</gene>
<protein>
    <submittedName>
        <fullName evidence="2">Uncharacterized protein</fullName>
    </submittedName>
</protein>
<evidence type="ECO:0000313" key="3">
    <source>
        <dbReference type="Proteomes" id="UP001060919"/>
    </source>
</evidence>
<organism evidence="2 3">
    <name type="scientific">Aureispira anguillae</name>
    <dbReference type="NCBI Taxonomy" id="2864201"/>
    <lineage>
        <taxon>Bacteria</taxon>
        <taxon>Pseudomonadati</taxon>
        <taxon>Bacteroidota</taxon>
        <taxon>Saprospiria</taxon>
        <taxon>Saprospirales</taxon>
        <taxon>Saprospiraceae</taxon>
        <taxon>Aureispira</taxon>
    </lineage>
</organism>
<keyword evidence="1" id="KW-0175">Coiled coil</keyword>
<sequence>MMSIEEQPSDYNKTPEYQEGRMKFEVHLKTGAYRFGTDYKYIPLRIANDYPSKEIQELLNQGLSNKAIQKIIYGDSLSILKPYFKGDLNRINNMTKEEKKAALEAKIEELQAELKKMRKLKRAQKIPLVKLSIDLSISVCQGQLKGYQHWLEQLENPLEKQAK</sequence>
<dbReference type="RefSeq" id="WP_264792110.1">
    <property type="nucleotide sequence ID" value="NZ_AP026867.1"/>
</dbReference>
<keyword evidence="3" id="KW-1185">Reference proteome</keyword>
<evidence type="ECO:0000256" key="1">
    <source>
        <dbReference type="SAM" id="Coils"/>
    </source>
</evidence>
<accession>A0A915YD35</accession>
<name>A0A915YD35_9BACT</name>
<evidence type="ECO:0000313" key="2">
    <source>
        <dbReference type="EMBL" id="BDS10848.1"/>
    </source>
</evidence>
<dbReference type="AlphaFoldDB" id="A0A915YD35"/>
<feature type="coiled-coil region" evidence="1">
    <location>
        <begin position="93"/>
        <end position="123"/>
    </location>
</feature>
<reference evidence="2" key="1">
    <citation type="submission" date="2022-09" db="EMBL/GenBank/DDBJ databases">
        <title>Aureispira anguillicida sp. nov., isolated from Leptocephalus of Japanese eel Anguilla japonica.</title>
        <authorList>
            <person name="Yuasa K."/>
            <person name="Mekata T."/>
            <person name="Ikunari K."/>
        </authorList>
    </citation>
    <scope>NUCLEOTIDE SEQUENCE</scope>
    <source>
        <strain evidence="2">EL160426</strain>
    </source>
</reference>
<dbReference type="Proteomes" id="UP001060919">
    <property type="component" value="Chromosome"/>
</dbReference>
<dbReference type="KEGG" id="aup:AsAng_0015580"/>